<comment type="caution">
    <text evidence="3">The sequence shown here is derived from an EMBL/GenBank/DDBJ whole genome shotgun (WGS) entry which is preliminary data.</text>
</comment>
<keyword evidence="2" id="KW-1133">Transmembrane helix</keyword>
<keyword evidence="4" id="KW-1185">Reference proteome</keyword>
<dbReference type="AlphaFoldDB" id="A0A8X6EZS1"/>
<name>A0A8X6EZS1_TRICU</name>
<dbReference type="Proteomes" id="UP000887116">
    <property type="component" value="Unassembled WGS sequence"/>
</dbReference>
<evidence type="ECO:0000313" key="4">
    <source>
        <dbReference type="Proteomes" id="UP000887116"/>
    </source>
</evidence>
<feature type="region of interest" description="Disordered" evidence="1">
    <location>
        <begin position="1"/>
        <end position="22"/>
    </location>
</feature>
<dbReference type="EMBL" id="BMAO01030301">
    <property type="protein sequence ID" value="GFQ67045.1"/>
    <property type="molecule type" value="Genomic_DNA"/>
</dbReference>
<feature type="compositionally biased region" description="Polar residues" evidence="1">
    <location>
        <begin position="1"/>
        <end position="11"/>
    </location>
</feature>
<protein>
    <submittedName>
        <fullName evidence="3">Uncharacterized protein</fullName>
    </submittedName>
</protein>
<evidence type="ECO:0000313" key="3">
    <source>
        <dbReference type="EMBL" id="GFQ67045.1"/>
    </source>
</evidence>
<accession>A0A8X6EZS1</accession>
<feature type="transmembrane region" description="Helical" evidence="2">
    <location>
        <begin position="76"/>
        <end position="95"/>
    </location>
</feature>
<evidence type="ECO:0000256" key="1">
    <source>
        <dbReference type="SAM" id="MobiDB-lite"/>
    </source>
</evidence>
<proteinExistence type="predicted"/>
<gene>
    <name evidence="3" type="ORF">TNCT_174601</name>
</gene>
<evidence type="ECO:0000256" key="2">
    <source>
        <dbReference type="SAM" id="Phobius"/>
    </source>
</evidence>
<sequence length="119" mass="13387">MTSQTSNGTNKSRYKEPSLSSLRKVLLRRSPKSLISFKGTGPHTRSRDSFAISRRFHSPGLHCSFPALALSFLDMVRFHLLSLLLAISLILLSNFSQTEVQAAIPINRRLLDATMRLFL</sequence>
<reference evidence="3" key="1">
    <citation type="submission" date="2020-07" db="EMBL/GenBank/DDBJ databases">
        <title>Multicomponent nature underlies the extraordinary mechanical properties of spider dragline silk.</title>
        <authorList>
            <person name="Kono N."/>
            <person name="Nakamura H."/>
            <person name="Mori M."/>
            <person name="Yoshida Y."/>
            <person name="Ohtoshi R."/>
            <person name="Malay A.D."/>
            <person name="Moran D.A.P."/>
            <person name="Tomita M."/>
            <person name="Numata K."/>
            <person name="Arakawa K."/>
        </authorList>
    </citation>
    <scope>NUCLEOTIDE SEQUENCE</scope>
</reference>
<keyword evidence="2" id="KW-0472">Membrane</keyword>
<organism evidence="3 4">
    <name type="scientific">Trichonephila clavata</name>
    <name type="common">Joro spider</name>
    <name type="synonym">Nephila clavata</name>
    <dbReference type="NCBI Taxonomy" id="2740835"/>
    <lineage>
        <taxon>Eukaryota</taxon>
        <taxon>Metazoa</taxon>
        <taxon>Ecdysozoa</taxon>
        <taxon>Arthropoda</taxon>
        <taxon>Chelicerata</taxon>
        <taxon>Arachnida</taxon>
        <taxon>Araneae</taxon>
        <taxon>Araneomorphae</taxon>
        <taxon>Entelegynae</taxon>
        <taxon>Araneoidea</taxon>
        <taxon>Nephilidae</taxon>
        <taxon>Trichonephila</taxon>
    </lineage>
</organism>
<keyword evidence="2" id="KW-0812">Transmembrane</keyword>